<comment type="similarity">
    <text evidence="1">Belongs to the oxygen-dependent FAD-linked oxidoreductase family.</text>
</comment>
<evidence type="ECO:0000256" key="3">
    <source>
        <dbReference type="SAM" id="SignalP"/>
    </source>
</evidence>
<dbReference type="PANTHER" id="PTHR13878">
    <property type="entry name" value="GULONOLACTONE OXIDASE"/>
    <property type="match status" value="1"/>
</dbReference>
<feature type="chain" id="PRO_5035731061" description="FAD-binding PCMH-type domain-containing protein" evidence="3">
    <location>
        <begin position="29"/>
        <end position="605"/>
    </location>
</feature>
<gene>
    <name evidence="5" type="ORF">KP509_10G012700</name>
</gene>
<evidence type="ECO:0000259" key="4">
    <source>
        <dbReference type="PROSITE" id="PS51387"/>
    </source>
</evidence>
<evidence type="ECO:0000256" key="1">
    <source>
        <dbReference type="ARBA" id="ARBA00005466"/>
    </source>
</evidence>
<comment type="caution">
    <text evidence="5">The sequence shown here is derived from an EMBL/GenBank/DDBJ whole genome shotgun (WGS) entry which is preliminary data.</text>
</comment>
<reference evidence="5" key="1">
    <citation type="submission" date="2021-08" db="EMBL/GenBank/DDBJ databases">
        <title>WGS assembly of Ceratopteris richardii.</title>
        <authorList>
            <person name="Marchant D.B."/>
            <person name="Chen G."/>
            <person name="Jenkins J."/>
            <person name="Shu S."/>
            <person name="Leebens-Mack J."/>
            <person name="Grimwood J."/>
            <person name="Schmutz J."/>
            <person name="Soltis P."/>
            <person name="Soltis D."/>
            <person name="Chen Z.-H."/>
        </authorList>
    </citation>
    <scope>NUCLEOTIDE SEQUENCE</scope>
    <source>
        <strain evidence="5">Whitten #5841</strain>
        <tissue evidence="5">Leaf</tissue>
    </source>
</reference>
<sequence>MRSPHDDIALHPILLLHLVFIYICVAEACSNISSSTACPCCVPTLECWPDEAAWSTLNASVGGRLLRPRPSAAPCHSGSSYDAGACAEAMDHWNDAFWRSDQPGAMQVVNMESVGDYSCHLPSSDEYSHTSCYQGAVPSYAVQASGVEDVQAAIRFANHYNLRLTIKSTGHDSMGRSTAPFSLNIWMHYLKGVEFHDSFRPEGCSADVETSAAVTAEAGVQWFEIYEKADLGNRTVVGGMSGSVSAPGGFLQGGGHSPLSPFRGLAADNVLELKVVTPDGNMKVANPCQHTDLFWALRGGGGGTYGVVMSATFATFPALQNPVGVRLLATANTNSSFQSLLARFVELQASLSDAGFWAGYSYISFNSIGASYLLPYISSGVDPKTAAESAFEPLKNFIDAHEDELSLGIRYDTFQSFRAWRNFQYNCDEGDKSTCTDSTGRYLAIASRLLPKDLLKDDADAVAEAFMQILSDGVDQIIGHLVAGRAVSRNKGYDNAVNPAWRKALWHVIVISRWTSEEACAATETSRRSVVTEANGLLRSLTPGSGCYLNEADYNEPDWQFSFFGTNYDRLQAIKQQVDPHGLFHCRNCVESMPLQSQVSCGTWI</sequence>
<protein>
    <recommendedName>
        <fullName evidence="4">FAD-binding PCMH-type domain-containing protein</fullName>
    </recommendedName>
</protein>
<dbReference type="EMBL" id="CM035415">
    <property type="protein sequence ID" value="KAH7426688.1"/>
    <property type="molecule type" value="Genomic_DNA"/>
</dbReference>
<keyword evidence="3" id="KW-0732">Signal</keyword>
<dbReference type="SUPFAM" id="SSF56176">
    <property type="entry name" value="FAD-binding/transporter-associated domain-like"/>
    <property type="match status" value="1"/>
</dbReference>
<evidence type="ECO:0000313" key="6">
    <source>
        <dbReference type="Proteomes" id="UP000825935"/>
    </source>
</evidence>
<dbReference type="InterPro" id="IPR006093">
    <property type="entry name" value="Oxy_OxRdtase_FAD_BS"/>
</dbReference>
<dbReference type="InterPro" id="IPR016169">
    <property type="entry name" value="FAD-bd_PCMH_sub2"/>
</dbReference>
<dbReference type="GO" id="GO:0016491">
    <property type="term" value="F:oxidoreductase activity"/>
    <property type="evidence" value="ECO:0007669"/>
    <property type="project" value="UniProtKB-KW"/>
</dbReference>
<dbReference type="InterPro" id="IPR016166">
    <property type="entry name" value="FAD-bd_PCMH"/>
</dbReference>
<keyword evidence="2" id="KW-0560">Oxidoreductase</keyword>
<dbReference type="GO" id="GO:0071949">
    <property type="term" value="F:FAD binding"/>
    <property type="evidence" value="ECO:0007669"/>
    <property type="project" value="InterPro"/>
</dbReference>
<name>A0A8T2TW97_CERRI</name>
<dbReference type="OMA" id="TSWYPFY"/>
<dbReference type="InterPro" id="IPR050432">
    <property type="entry name" value="FAD-linked_Oxidoreductases_BP"/>
</dbReference>
<dbReference type="PROSITE" id="PS00862">
    <property type="entry name" value="OX2_COVAL_FAD"/>
    <property type="match status" value="1"/>
</dbReference>
<dbReference type="InterPro" id="IPR012951">
    <property type="entry name" value="BBE"/>
</dbReference>
<dbReference type="InterPro" id="IPR036318">
    <property type="entry name" value="FAD-bd_PCMH-like_sf"/>
</dbReference>
<dbReference type="AlphaFoldDB" id="A0A8T2TW97"/>
<dbReference type="InterPro" id="IPR006094">
    <property type="entry name" value="Oxid_FAD_bind_N"/>
</dbReference>
<dbReference type="Gene3D" id="3.30.465.10">
    <property type="match status" value="2"/>
</dbReference>
<evidence type="ECO:0000313" key="5">
    <source>
        <dbReference type="EMBL" id="KAH7426688.1"/>
    </source>
</evidence>
<feature type="signal peptide" evidence="3">
    <location>
        <begin position="1"/>
        <end position="28"/>
    </location>
</feature>
<dbReference type="Pfam" id="PF01565">
    <property type="entry name" value="FAD_binding_4"/>
    <property type="match status" value="1"/>
</dbReference>
<dbReference type="Proteomes" id="UP000825935">
    <property type="component" value="Chromosome 10"/>
</dbReference>
<feature type="domain" description="FAD-binding PCMH-type" evidence="4">
    <location>
        <begin position="134"/>
        <end position="318"/>
    </location>
</feature>
<organism evidence="5 6">
    <name type="scientific">Ceratopteris richardii</name>
    <name type="common">Triangle waterfern</name>
    <dbReference type="NCBI Taxonomy" id="49495"/>
    <lineage>
        <taxon>Eukaryota</taxon>
        <taxon>Viridiplantae</taxon>
        <taxon>Streptophyta</taxon>
        <taxon>Embryophyta</taxon>
        <taxon>Tracheophyta</taxon>
        <taxon>Polypodiopsida</taxon>
        <taxon>Polypodiidae</taxon>
        <taxon>Polypodiales</taxon>
        <taxon>Pteridineae</taxon>
        <taxon>Pteridaceae</taxon>
        <taxon>Parkerioideae</taxon>
        <taxon>Ceratopteris</taxon>
    </lineage>
</organism>
<accession>A0A8T2TW97</accession>
<keyword evidence="6" id="KW-1185">Reference proteome</keyword>
<dbReference type="PANTHER" id="PTHR13878:SF91">
    <property type="entry name" value="FAD BINDING DOMAIN PROTEIN (AFU_ORTHOLOGUE AFUA_6G12070)-RELATED"/>
    <property type="match status" value="1"/>
</dbReference>
<evidence type="ECO:0000256" key="2">
    <source>
        <dbReference type="ARBA" id="ARBA00023002"/>
    </source>
</evidence>
<dbReference type="PROSITE" id="PS51387">
    <property type="entry name" value="FAD_PCMH"/>
    <property type="match status" value="1"/>
</dbReference>
<proteinExistence type="inferred from homology"/>
<dbReference type="Pfam" id="PF08031">
    <property type="entry name" value="BBE"/>
    <property type="match status" value="1"/>
</dbReference>
<dbReference type="OrthoDB" id="407275at2759"/>